<feature type="compositionally biased region" description="Basic and acidic residues" evidence="1">
    <location>
        <begin position="313"/>
        <end position="322"/>
    </location>
</feature>
<feature type="region of interest" description="Disordered" evidence="1">
    <location>
        <begin position="290"/>
        <end position="322"/>
    </location>
</feature>
<accession>A0A086LCC7</accession>
<gene>
    <name evidence="2" type="ORF">TGFOU_403340</name>
</gene>
<organism evidence="2 3">
    <name type="scientific">Toxoplasma gondii FOU</name>
    <dbReference type="NCBI Taxonomy" id="943167"/>
    <lineage>
        <taxon>Eukaryota</taxon>
        <taxon>Sar</taxon>
        <taxon>Alveolata</taxon>
        <taxon>Apicomplexa</taxon>
        <taxon>Conoidasida</taxon>
        <taxon>Coccidia</taxon>
        <taxon>Eucoccidiorida</taxon>
        <taxon>Eimeriorina</taxon>
        <taxon>Sarcocystidae</taxon>
        <taxon>Toxoplasma</taxon>
    </lineage>
</organism>
<evidence type="ECO:0000256" key="1">
    <source>
        <dbReference type="SAM" id="MobiDB-lite"/>
    </source>
</evidence>
<dbReference type="EMBL" id="AEYH02000608">
    <property type="protein sequence ID" value="KFG54295.1"/>
    <property type="molecule type" value="Genomic_DNA"/>
</dbReference>
<feature type="compositionally biased region" description="Basic residues" evidence="1">
    <location>
        <begin position="234"/>
        <end position="261"/>
    </location>
</feature>
<dbReference type="VEuPathDB" id="ToxoDB:TGFOU_403340"/>
<reference evidence="2 3" key="1">
    <citation type="submission" date="2014-07" db="EMBL/GenBank/DDBJ databases">
        <authorList>
            <person name="Sibley D."/>
            <person name="Venepally P."/>
            <person name="Karamycheva S."/>
            <person name="Hadjithomas M."/>
            <person name="Khan A."/>
            <person name="Brunk B."/>
            <person name="Roos D."/>
            <person name="Caler E."/>
            <person name="Lorenzi H."/>
        </authorList>
    </citation>
    <scope>NUCLEOTIDE SEQUENCE [LARGE SCALE GENOMIC DNA]</scope>
    <source>
        <strain evidence="2 3">FOU</strain>
    </source>
</reference>
<evidence type="ECO:0000313" key="2">
    <source>
        <dbReference type="EMBL" id="KFG54295.1"/>
    </source>
</evidence>
<name>A0A086LCC7_TOXGO</name>
<dbReference type="AlphaFoldDB" id="A0A086LCC7"/>
<feature type="region of interest" description="Disordered" evidence="1">
    <location>
        <begin position="232"/>
        <end position="264"/>
    </location>
</feature>
<protein>
    <submittedName>
        <fullName evidence="2">Uncharacterized protein</fullName>
    </submittedName>
</protein>
<sequence length="322" mass="37852">MHSSLAFEILLLPSSTGRLVHPRSSQVQNRSRLPHRFFFAFFSTAACFRSLALRCRLPSRLSASTKASTVRLHVRLHVRSSSLLARLLHSRGWPPLAFRSFCLVFCFVREDSPREFVEEIRFLEGKDHARTVGKRLVEGRSLQRDPQRVVIAQCDEHHLPQTAEAAGVHHHARLSQKNFSGDRNEVAERPGESLRREEDVVAPQAVTTCMRTNRVQRVLRIPGEVFSRRPIFLRSRRRRPHHRSRRKQRRTAKGRARHRRSISFPTEQTLFRIVGRRRLRVICNRWRPRKKETRQTAETQTVVNQRRRRSRRTGGEERVRTR</sequence>
<evidence type="ECO:0000313" key="3">
    <source>
        <dbReference type="Proteomes" id="UP000028838"/>
    </source>
</evidence>
<comment type="caution">
    <text evidence="2">The sequence shown here is derived from an EMBL/GenBank/DDBJ whole genome shotgun (WGS) entry which is preliminary data.</text>
</comment>
<dbReference type="Proteomes" id="UP000028838">
    <property type="component" value="Unassembled WGS sequence"/>
</dbReference>
<proteinExistence type="predicted"/>